<dbReference type="PANTHER" id="PTHR34406:SF1">
    <property type="entry name" value="PROTEIN YCEI"/>
    <property type="match status" value="1"/>
</dbReference>
<accession>A0A4R2ARI6</accession>
<feature type="chain" id="PRO_5020670459" evidence="1">
    <location>
        <begin position="21"/>
        <end position="206"/>
    </location>
</feature>
<dbReference type="AlphaFoldDB" id="A0A4R2ARI6"/>
<reference evidence="3 4" key="1">
    <citation type="submission" date="2019-03" db="EMBL/GenBank/DDBJ databases">
        <title>Genomic Encyclopedia of Type Strains, Phase IV (KMG-V): Genome sequencing to study the core and pangenomes of soil and plant-associated prokaryotes.</title>
        <authorList>
            <person name="Whitman W."/>
        </authorList>
    </citation>
    <scope>NUCLEOTIDE SEQUENCE [LARGE SCALE GENOMIC DNA]</scope>
    <source>
        <strain evidence="3 4">23C40</strain>
    </source>
</reference>
<dbReference type="EMBL" id="SLVU01000047">
    <property type="protein sequence ID" value="TCN15069.1"/>
    <property type="molecule type" value="Genomic_DNA"/>
</dbReference>
<dbReference type="SMART" id="SM00867">
    <property type="entry name" value="YceI"/>
    <property type="match status" value="1"/>
</dbReference>
<dbReference type="Proteomes" id="UP000295043">
    <property type="component" value="Unassembled WGS sequence"/>
</dbReference>
<dbReference type="InterPro" id="IPR007372">
    <property type="entry name" value="Lipid/polyisoprenoid-bd_YceI"/>
</dbReference>
<dbReference type="InterPro" id="IPR036761">
    <property type="entry name" value="TTHA0802/YceI-like_sf"/>
</dbReference>
<protein>
    <submittedName>
        <fullName evidence="3">Polyisoprenoid-binding protein YceI</fullName>
    </submittedName>
</protein>
<comment type="caution">
    <text evidence="3">The sequence shown here is derived from an EMBL/GenBank/DDBJ whole genome shotgun (WGS) entry which is preliminary data.</text>
</comment>
<keyword evidence="1" id="KW-0732">Signal</keyword>
<dbReference type="Pfam" id="PF04264">
    <property type="entry name" value="YceI"/>
    <property type="match status" value="1"/>
</dbReference>
<name>A0A4R2ARI6_9HYPH</name>
<dbReference type="Gene3D" id="2.40.128.110">
    <property type="entry name" value="Lipid/polyisoprenoid-binding, YceI-like"/>
    <property type="match status" value="1"/>
</dbReference>
<dbReference type="PANTHER" id="PTHR34406">
    <property type="entry name" value="PROTEIN YCEI"/>
    <property type="match status" value="1"/>
</dbReference>
<dbReference type="SUPFAM" id="SSF101874">
    <property type="entry name" value="YceI-like"/>
    <property type="match status" value="1"/>
</dbReference>
<evidence type="ECO:0000313" key="3">
    <source>
        <dbReference type="EMBL" id="TCN15069.1"/>
    </source>
</evidence>
<gene>
    <name evidence="3" type="ORF">EV184_1479</name>
</gene>
<evidence type="ECO:0000256" key="1">
    <source>
        <dbReference type="SAM" id="SignalP"/>
    </source>
</evidence>
<evidence type="ECO:0000313" key="4">
    <source>
        <dbReference type="Proteomes" id="UP000295043"/>
    </source>
</evidence>
<organism evidence="3 4">
    <name type="scientific">Sinorhizobium americanum</name>
    <dbReference type="NCBI Taxonomy" id="194963"/>
    <lineage>
        <taxon>Bacteria</taxon>
        <taxon>Pseudomonadati</taxon>
        <taxon>Pseudomonadota</taxon>
        <taxon>Alphaproteobacteria</taxon>
        <taxon>Hyphomicrobiales</taxon>
        <taxon>Rhizobiaceae</taxon>
        <taxon>Sinorhizobium/Ensifer group</taxon>
        <taxon>Sinorhizobium</taxon>
    </lineage>
</organism>
<feature type="signal peptide" evidence="1">
    <location>
        <begin position="1"/>
        <end position="20"/>
    </location>
</feature>
<dbReference type="RefSeq" id="WP_132082093.1">
    <property type="nucleotide sequence ID" value="NZ_SLVU01000047.1"/>
</dbReference>
<evidence type="ECO:0000259" key="2">
    <source>
        <dbReference type="SMART" id="SM00867"/>
    </source>
</evidence>
<sequence>MLRIAAFCIGFALSTALAVATGLDEQAPAGAYKTDPSHSSLLWSFNHSGLSNYTARFTGVDARLDWNPIKPEASKLMVEIDPMSVRTDYPWPGVVDFDAKIGGDPDFLAGKPIRFVSSAMRITGERTGIVEGVVTFRDQTHPASLNVTVNGSMAEHPMMGVPKIGFSATGSIRRSGWGLGFAIPELGDEVKLVIETQMVPADYAFR</sequence>
<feature type="domain" description="Lipid/polyisoprenoid-binding YceI-like" evidence="2">
    <location>
        <begin position="31"/>
        <end position="199"/>
    </location>
</feature>
<proteinExistence type="predicted"/>